<dbReference type="Gene3D" id="1.10.472.10">
    <property type="entry name" value="Cyclin-like"/>
    <property type="match status" value="1"/>
</dbReference>
<evidence type="ECO:0000256" key="1">
    <source>
        <dbReference type="SAM" id="MobiDB-lite"/>
    </source>
</evidence>
<feature type="compositionally biased region" description="Polar residues" evidence="1">
    <location>
        <begin position="186"/>
        <end position="195"/>
    </location>
</feature>
<dbReference type="Pfam" id="PF08613">
    <property type="entry name" value="Cyclin"/>
    <property type="match status" value="1"/>
</dbReference>
<dbReference type="GO" id="GO:0019901">
    <property type="term" value="F:protein kinase binding"/>
    <property type="evidence" value="ECO:0007669"/>
    <property type="project" value="InterPro"/>
</dbReference>
<dbReference type="PANTHER" id="PTHR15615:SF108">
    <property type="entry name" value="PROTEIN CNPPD1"/>
    <property type="match status" value="1"/>
</dbReference>
<feature type="region of interest" description="Disordered" evidence="1">
    <location>
        <begin position="186"/>
        <end position="228"/>
    </location>
</feature>
<dbReference type="PANTHER" id="PTHR15615">
    <property type="match status" value="1"/>
</dbReference>
<protein>
    <recommendedName>
        <fullName evidence="3">Cyclin</fullName>
    </recommendedName>
</protein>
<dbReference type="AlphaFoldDB" id="A0A7S4P6V9"/>
<dbReference type="InterPro" id="IPR013922">
    <property type="entry name" value="Cyclin_PHO80-like"/>
</dbReference>
<dbReference type="InterPro" id="IPR036915">
    <property type="entry name" value="Cyclin-like_sf"/>
</dbReference>
<evidence type="ECO:0008006" key="3">
    <source>
        <dbReference type="Google" id="ProtNLM"/>
    </source>
</evidence>
<accession>A0A7S4P6V9</accession>
<name>A0A7S4P6V9_9EUKA</name>
<feature type="compositionally biased region" description="Basic and acidic residues" evidence="1">
    <location>
        <begin position="198"/>
        <end position="207"/>
    </location>
</feature>
<dbReference type="EMBL" id="HBKR01030193">
    <property type="protein sequence ID" value="CAE2325353.1"/>
    <property type="molecule type" value="Transcribed_RNA"/>
</dbReference>
<sequence>MNLQSYPNAPLEVLVREICSVLKREIQPTQTNQASTSFHCARKCSESTLVRTVQHITKYAPCTVECLGVSLIYLKRIKDSSPEGFVNHQTIEQLYVVGVMIASKYYDDLCYNNSVFSRILSIPKPDLRVLEIEYLRRIKFDCSFSREEFIHLSNKMLHGAFSEKTGYFSLTKRVFELLYPQSKSLTTSSRSQAQQKPRPRDVEKWRAENPPQNKVIPVPKAAPTTTVG</sequence>
<dbReference type="SUPFAM" id="SSF47954">
    <property type="entry name" value="Cyclin-like"/>
    <property type="match status" value="1"/>
</dbReference>
<organism evidence="2">
    <name type="scientific">Paramoeba aestuarina</name>
    <dbReference type="NCBI Taxonomy" id="180227"/>
    <lineage>
        <taxon>Eukaryota</taxon>
        <taxon>Amoebozoa</taxon>
        <taxon>Discosea</taxon>
        <taxon>Flabellinia</taxon>
        <taxon>Dactylopodida</taxon>
        <taxon>Paramoebidae</taxon>
        <taxon>Paramoeba</taxon>
    </lineage>
</organism>
<proteinExistence type="predicted"/>
<gene>
    <name evidence="2" type="ORF">NAES01612_LOCUS19790</name>
</gene>
<evidence type="ECO:0000313" key="2">
    <source>
        <dbReference type="EMBL" id="CAE2325353.1"/>
    </source>
</evidence>
<reference evidence="2" key="1">
    <citation type="submission" date="2021-01" db="EMBL/GenBank/DDBJ databases">
        <authorList>
            <person name="Corre E."/>
            <person name="Pelletier E."/>
            <person name="Niang G."/>
            <person name="Scheremetjew M."/>
            <person name="Finn R."/>
            <person name="Kale V."/>
            <person name="Holt S."/>
            <person name="Cochrane G."/>
            <person name="Meng A."/>
            <person name="Brown T."/>
            <person name="Cohen L."/>
        </authorList>
    </citation>
    <scope>NUCLEOTIDE SEQUENCE</scope>
    <source>
        <strain evidence="2">SoJaBio B1-5/56/2</strain>
    </source>
</reference>